<keyword evidence="2" id="KW-0732">Signal</keyword>
<reference evidence="3 4" key="1">
    <citation type="submission" date="2016-10" db="EMBL/GenBank/DDBJ databases">
        <title>Proteomics and genomics reveal pathogen-plant mechanisms compatible with a hemibiotrophic lifestyle of Diplodia corticola.</title>
        <authorList>
            <person name="Fernandes I."/>
            <person name="De Jonge R."/>
            <person name="Van De Peer Y."/>
            <person name="Devreese B."/>
            <person name="Alves A."/>
            <person name="Esteves A.C."/>
        </authorList>
    </citation>
    <scope>NUCLEOTIDE SEQUENCE [LARGE SCALE GENOMIC DNA]</scope>
    <source>
        <strain evidence="3 4">CBS 112549</strain>
    </source>
</reference>
<dbReference type="GeneID" id="31015815"/>
<feature type="compositionally biased region" description="Low complexity" evidence="1">
    <location>
        <begin position="832"/>
        <end position="861"/>
    </location>
</feature>
<evidence type="ECO:0000313" key="4">
    <source>
        <dbReference type="Proteomes" id="UP000183809"/>
    </source>
</evidence>
<feature type="compositionally biased region" description="Acidic residues" evidence="1">
    <location>
        <begin position="897"/>
        <end position="908"/>
    </location>
</feature>
<dbReference type="AlphaFoldDB" id="A0A1J9RE13"/>
<feature type="region of interest" description="Disordered" evidence="1">
    <location>
        <begin position="715"/>
        <end position="749"/>
    </location>
</feature>
<dbReference type="EMBL" id="MNUE01000004">
    <property type="protein sequence ID" value="OJD38649.1"/>
    <property type="molecule type" value="Genomic_DNA"/>
</dbReference>
<feature type="compositionally biased region" description="Low complexity" evidence="1">
    <location>
        <begin position="204"/>
        <end position="216"/>
    </location>
</feature>
<feature type="region of interest" description="Disordered" evidence="1">
    <location>
        <begin position="230"/>
        <end position="256"/>
    </location>
</feature>
<accession>A0A1J9RE13</accession>
<feature type="region of interest" description="Disordered" evidence="1">
    <location>
        <begin position="890"/>
        <end position="925"/>
    </location>
</feature>
<sequence>MMDTKVILYLAAFSLVAPGAYAAPAPPNGIPQPNQPERRDPQLPKLPAVLPQLAPLAAATALPTTVAVPAVVPTAVNVAVNPLNSVLAGLSTVLKSDLPAAAATAVALPKELVQPVTGALLQDPIKAVQLAVTSLLNALLGGQTSLYGGSLVTPLNGAASGVTDKLAQTLGSLFSGTGQGTAADVAGDDGALKKRQDDGDEGSGSDTGSDTDTSWEWWPNETQLLEESDIEGFSSEDVGTDGEDFGTDNEDTDDNSAPIVIESDDDSMEKRQVVPEPQILVPSAAAVPSGVSDSVAAFGSFAPLADATPLSAVPSSLAALAPDGTPATAIVPAVLVSALADPDNNSLAPIGTVDPLAPLPTELVPESVIAAIAAAASELPTPIKRTIQEIAKSNGLQVRDVAELKQGLDTADDPAAYVAQFIAAQLKPVLNEIGNQMQAAPSVLANIAAAQASNAAAPASIVAAQLSAAQPIIDSIPSIVQSQLEAVPTAALPVFSAASSILDNLENASAGAVNPIAALIPDPTAIASMIADALPVVTATFEAATSEATPTDSAAVVAVSGAVVVSSVASVGQDLGVTPVGPQVAVASATAVPTVYPTVGSPISLQPSSVVQSLLPLIQVFPSRLRVPSTLITQPSSLAQPYTIQVQVFRPSSRQHSPLLQLSSQSVTSSSQQRIPSVQPYPSSAVQSQDTNSATGLVNGGVIMAEIATAVTTTRTTPSSTLQVVPEFSSSTLPVREEDDDNNEVPNNSIADLLTQPLSADGIAQLLENQMYLQLAPLLLMLQSLAPLSSSSSSNVNPLSSSLLHDLLGPSSPSSSSSSSNPASRILDLLLPATSDPSDPPSTSTPTPSTPSSFSSSSSPDAVAVDDPIASAWLAGAKLLQSNSLVNTRLMSPPSAADDDNNNNENENENDKPAAGAVGSSNSINGGSGGGAPAIVANLLNTLLSSSSSTADLTRSLSRKVAALAKWSADTQTEAARVGVDAWEELVGVLVS</sequence>
<dbReference type="OrthoDB" id="10690941at2759"/>
<feature type="compositionally biased region" description="Low complexity" evidence="1">
    <location>
        <begin position="914"/>
        <end position="925"/>
    </location>
</feature>
<evidence type="ECO:0000256" key="2">
    <source>
        <dbReference type="SAM" id="SignalP"/>
    </source>
</evidence>
<feature type="compositionally biased region" description="Low complexity" evidence="1">
    <location>
        <begin position="180"/>
        <end position="189"/>
    </location>
</feature>
<organism evidence="3 4">
    <name type="scientific">Diplodia corticola</name>
    <dbReference type="NCBI Taxonomy" id="236234"/>
    <lineage>
        <taxon>Eukaryota</taxon>
        <taxon>Fungi</taxon>
        <taxon>Dikarya</taxon>
        <taxon>Ascomycota</taxon>
        <taxon>Pezizomycotina</taxon>
        <taxon>Dothideomycetes</taxon>
        <taxon>Dothideomycetes incertae sedis</taxon>
        <taxon>Botryosphaeriales</taxon>
        <taxon>Botryosphaeriaceae</taxon>
        <taxon>Diplodia</taxon>
    </lineage>
</organism>
<feature type="region of interest" description="Disordered" evidence="1">
    <location>
        <begin position="671"/>
        <end position="692"/>
    </location>
</feature>
<dbReference type="STRING" id="236234.A0A1J9RE13"/>
<name>A0A1J9RE13_9PEZI</name>
<gene>
    <name evidence="3" type="ORF">BKCO1_4000134</name>
</gene>
<protein>
    <submittedName>
        <fullName evidence="3">Uncharacterized protein</fullName>
    </submittedName>
</protein>
<feature type="compositionally biased region" description="Polar residues" evidence="1">
    <location>
        <begin position="674"/>
        <end position="692"/>
    </location>
</feature>
<keyword evidence="4" id="KW-1185">Reference proteome</keyword>
<feature type="region of interest" description="Disordered" evidence="1">
    <location>
        <begin position="831"/>
        <end position="861"/>
    </location>
</feature>
<evidence type="ECO:0000256" key="1">
    <source>
        <dbReference type="SAM" id="MobiDB-lite"/>
    </source>
</evidence>
<feature type="compositionally biased region" description="Acidic residues" evidence="1">
    <location>
        <begin position="238"/>
        <end position="254"/>
    </location>
</feature>
<evidence type="ECO:0000313" key="3">
    <source>
        <dbReference type="EMBL" id="OJD38649.1"/>
    </source>
</evidence>
<dbReference type="Proteomes" id="UP000183809">
    <property type="component" value="Unassembled WGS sequence"/>
</dbReference>
<feature type="chain" id="PRO_5013267191" evidence="2">
    <location>
        <begin position="23"/>
        <end position="992"/>
    </location>
</feature>
<comment type="caution">
    <text evidence="3">The sequence shown here is derived from an EMBL/GenBank/DDBJ whole genome shotgun (WGS) entry which is preliminary data.</text>
</comment>
<proteinExistence type="predicted"/>
<dbReference type="RefSeq" id="XP_020134260.1">
    <property type="nucleotide sequence ID" value="XM_020275554.1"/>
</dbReference>
<feature type="signal peptide" evidence="2">
    <location>
        <begin position="1"/>
        <end position="22"/>
    </location>
</feature>
<feature type="region of interest" description="Disordered" evidence="1">
    <location>
        <begin position="180"/>
        <end position="216"/>
    </location>
</feature>